<dbReference type="RefSeq" id="WP_090163641.1">
    <property type="nucleotide sequence ID" value="NZ_CACVNK010000005.1"/>
</dbReference>
<keyword evidence="4 7" id="KW-0406">Ion transport</keyword>
<evidence type="ECO:0000256" key="3">
    <source>
        <dbReference type="ARBA" id="ARBA00022781"/>
    </source>
</evidence>
<comment type="similarity">
    <text evidence="7">Belongs to the ATPase delta chain family.</text>
</comment>
<evidence type="ECO:0000256" key="6">
    <source>
        <dbReference type="ARBA" id="ARBA00023310"/>
    </source>
</evidence>
<dbReference type="PRINTS" id="PR00125">
    <property type="entry name" value="ATPASEDELTA"/>
</dbReference>
<keyword evidence="3 7" id="KW-0375">Hydrogen ion transport</keyword>
<name>A0A1I7HIZ9_9FIRM</name>
<sequence>MERAIADIYARGMYAAARDAGKTDEVREELLGLRDILRAEKLFRRFLQDPAISRDEKKEKIHTIFDGKVTDETRNFLCLLVDKGRMALFPKITEQYIAIDDAEHEVAEGVIQSAVPLTPDQLSRFEEQVGAFYGKKIVLRNRVEPKLIGGVKIYAEDRLIDASLASRLEELNERIQRG</sequence>
<proteinExistence type="inferred from homology"/>
<keyword evidence="7" id="KW-0139">CF(1)</keyword>
<dbReference type="GO" id="GO:0045259">
    <property type="term" value="C:proton-transporting ATP synthase complex"/>
    <property type="evidence" value="ECO:0007669"/>
    <property type="project" value="UniProtKB-KW"/>
</dbReference>
<dbReference type="GO" id="GO:0046933">
    <property type="term" value="F:proton-transporting ATP synthase activity, rotational mechanism"/>
    <property type="evidence" value="ECO:0007669"/>
    <property type="project" value="UniProtKB-UniRule"/>
</dbReference>
<keyword evidence="6 7" id="KW-0066">ATP synthesis</keyword>
<comment type="subcellular location">
    <subcellularLocation>
        <location evidence="7">Cell membrane</location>
        <topology evidence="7">Peripheral membrane protein</topology>
    </subcellularLocation>
    <subcellularLocation>
        <location evidence="1">Membrane</location>
    </subcellularLocation>
</comment>
<evidence type="ECO:0000256" key="5">
    <source>
        <dbReference type="ARBA" id="ARBA00023136"/>
    </source>
</evidence>
<organism evidence="8 9">
    <name type="scientific">Eubacterium pyruvativorans</name>
    <dbReference type="NCBI Taxonomy" id="155865"/>
    <lineage>
        <taxon>Bacteria</taxon>
        <taxon>Bacillati</taxon>
        <taxon>Bacillota</taxon>
        <taxon>Clostridia</taxon>
        <taxon>Eubacteriales</taxon>
        <taxon>Eubacteriaceae</taxon>
        <taxon>Eubacterium</taxon>
    </lineage>
</organism>
<reference evidence="8 9" key="1">
    <citation type="submission" date="2016-10" db="EMBL/GenBank/DDBJ databases">
        <authorList>
            <person name="de Groot N.N."/>
        </authorList>
    </citation>
    <scope>NUCLEOTIDE SEQUENCE [LARGE SCALE GENOMIC DNA]</scope>
    <source>
        <strain evidence="8 9">KHGC13</strain>
    </source>
</reference>
<protein>
    <recommendedName>
        <fullName evidence="7">ATP synthase subunit delta</fullName>
    </recommendedName>
    <alternativeName>
        <fullName evidence="7">ATP synthase F(1) sector subunit delta</fullName>
    </alternativeName>
    <alternativeName>
        <fullName evidence="7">F-type ATPase subunit delta</fullName>
        <shortName evidence="7">F-ATPase subunit delta</shortName>
    </alternativeName>
</protein>
<dbReference type="NCBIfam" id="TIGR01145">
    <property type="entry name" value="ATP_synt_delta"/>
    <property type="match status" value="1"/>
</dbReference>
<dbReference type="InterPro" id="IPR000711">
    <property type="entry name" value="ATPase_OSCP/dsu"/>
</dbReference>
<accession>A0A1I7HIZ9</accession>
<keyword evidence="7" id="KW-1003">Cell membrane</keyword>
<dbReference type="PANTHER" id="PTHR11910">
    <property type="entry name" value="ATP SYNTHASE DELTA CHAIN"/>
    <property type="match status" value="1"/>
</dbReference>
<evidence type="ECO:0000256" key="7">
    <source>
        <dbReference type="HAMAP-Rule" id="MF_01416"/>
    </source>
</evidence>
<dbReference type="Pfam" id="PF00213">
    <property type="entry name" value="OSCP"/>
    <property type="match status" value="1"/>
</dbReference>
<keyword evidence="2 7" id="KW-0813">Transport</keyword>
<evidence type="ECO:0000256" key="2">
    <source>
        <dbReference type="ARBA" id="ARBA00022448"/>
    </source>
</evidence>
<evidence type="ECO:0000256" key="4">
    <source>
        <dbReference type="ARBA" id="ARBA00023065"/>
    </source>
</evidence>
<dbReference type="HAMAP" id="MF_01416">
    <property type="entry name" value="ATP_synth_delta_bact"/>
    <property type="match status" value="1"/>
</dbReference>
<keyword evidence="5 7" id="KW-0472">Membrane</keyword>
<evidence type="ECO:0000313" key="8">
    <source>
        <dbReference type="EMBL" id="SFU60665.1"/>
    </source>
</evidence>
<dbReference type="EMBL" id="FPBT01000018">
    <property type="protein sequence ID" value="SFU60665.1"/>
    <property type="molecule type" value="Genomic_DNA"/>
</dbReference>
<gene>
    <name evidence="7" type="primary">atpH</name>
    <name evidence="8" type="ORF">SAMN05216508_1185</name>
</gene>
<dbReference type="SUPFAM" id="SSF47928">
    <property type="entry name" value="N-terminal domain of the delta subunit of the F1F0-ATP synthase"/>
    <property type="match status" value="1"/>
</dbReference>
<evidence type="ECO:0000313" key="9">
    <source>
        <dbReference type="Proteomes" id="UP000198817"/>
    </source>
</evidence>
<dbReference type="InterPro" id="IPR026015">
    <property type="entry name" value="ATP_synth_OSCP/delta_N_sf"/>
</dbReference>
<dbReference type="STRING" id="155865.SAMN05216515_1195"/>
<dbReference type="GO" id="GO:0005886">
    <property type="term" value="C:plasma membrane"/>
    <property type="evidence" value="ECO:0007669"/>
    <property type="project" value="UniProtKB-SubCell"/>
</dbReference>
<dbReference type="AlphaFoldDB" id="A0A1I7HIZ9"/>
<comment type="function">
    <text evidence="7">This protein is part of the stalk that links CF(0) to CF(1). It either transmits conformational changes from CF(0) to CF(1) or is implicated in proton conduction.</text>
</comment>
<evidence type="ECO:0000256" key="1">
    <source>
        <dbReference type="ARBA" id="ARBA00004370"/>
    </source>
</evidence>
<dbReference type="Proteomes" id="UP000198817">
    <property type="component" value="Unassembled WGS sequence"/>
</dbReference>
<dbReference type="Gene3D" id="1.10.520.20">
    <property type="entry name" value="N-terminal domain of the delta subunit of the F1F0-ATP synthase"/>
    <property type="match status" value="1"/>
</dbReference>
<dbReference type="OrthoDB" id="9802471at2"/>
<dbReference type="GeneID" id="78354700"/>
<keyword evidence="9" id="KW-1185">Reference proteome</keyword>
<comment type="function">
    <text evidence="7">F(1)F(0) ATP synthase produces ATP from ADP in the presence of a proton or sodium gradient. F-type ATPases consist of two structural domains, F(1) containing the extramembraneous catalytic core and F(0) containing the membrane proton channel, linked together by a central stalk and a peripheral stalk. During catalysis, ATP synthesis in the catalytic domain of F(1) is coupled via a rotary mechanism of the central stalk subunits to proton translocation.</text>
</comment>